<keyword evidence="3" id="KW-1185">Reference proteome</keyword>
<comment type="caution">
    <text evidence="2">The sequence shown here is derived from an EMBL/GenBank/DDBJ whole genome shotgun (WGS) entry which is preliminary data.</text>
</comment>
<dbReference type="EMBL" id="JAMKFB020000024">
    <property type="protein sequence ID" value="KAL0156818.1"/>
    <property type="molecule type" value="Genomic_DNA"/>
</dbReference>
<evidence type="ECO:0000259" key="1">
    <source>
        <dbReference type="Pfam" id="PF20252"/>
    </source>
</evidence>
<dbReference type="AlphaFoldDB" id="A0ABD0N3T8"/>
<sequence>LFAALLIKCVVQLELIQTIDNIVFFPATSKKEDAENFAAAQRDALDADVHVDTQDQGMYRYLTSEQLFKLLDCLLESHRFAKAFNSNNEQRTTLWKA</sequence>
<reference evidence="2 3" key="1">
    <citation type="submission" date="2024-05" db="EMBL/GenBank/DDBJ databases">
        <title>Genome sequencing and assembly of Indian major carp, Cirrhinus mrigala (Hamilton, 1822).</title>
        <authorList>
            <person name="Mohindra V."/>
            <person name="Chowdhury L.M."/>
            <person name="Lal K."/>
            <person name="Jena J.K."/>
        </authorList>
    </citation>
    <scope>NUCLEOTIDE SEQUENCE [LARGE SCALE GENOMIC DNA]</scope>
    <source>
        <strain evidence="2">CM1030</strain>
        <tissue evidence="2">Blood</tissue>
    </source>
</reference>
<evidence type="ECO:0000313" key="2">
    <source>
        <dbReference type="EMBL" id="KAL0156818.1"/>
    </source>
</evidence>
<evidence type="ECO:0000313" key="3">
    <source>
        <dbReference type="Proteomes" id="UP001529510"/>
    </source>
</evidence>
<dbReference type="Proteomes" id="UP001529510">
    <property type="component" value="Unassembled WGS sequence"/>
</dbReference>
<feature type="domain" description="Sec7/BIG1-like C-terminal" evidence="1">
    <location>
        <begin position="10"/>
        <end position="97"/>
    </location>
</feature>
<name>A0ABD0N3T8_CIRMR</name>
<accession>A0ABD0N3T8</accession>
<proteinExistence type="predicted"/>
<gene>
    <name evidence="2" type="ORF">M9458_048064</name>
</gene>
<feature type="non-terminal residue" evidence="2">
    <location>
        <position position="1"/>
    </location>
</feature>
<feature type="non-terminal residue" evidence="2">
    <location>
        <position position="97"/>
    </location>
</feature>
<organism evidence="2 3">
    <name type="scientific">Cirrhinus mrigala</name>
    <name type="common">Mrigala</name>
    <dbReference type="NCBI Taxonomy" id="683832"/>
    <lineage>
        <taxon>Eukaryota</taxon>
        <taxon>Metazoa</taxon>
        <taxon>Chordata</taxon>
        <taxon>Craniata</taxon>
        <taxon>Vertebrata</taxon>
        <taxon>Euteleostomi</taxon>
        <taxon>Actinopterygii</taxon>
        <taxon>Neopterygii</taxon>
        <taxon>Teleostei</taxon>
        <taxon>Ostariophysi</taxon>
        <taxon>Cypriniformes</taxon>
        <taxon>Cyprinidae</taxon>
        <taxon>Labeoninae</taxon>
        <taxon>Labeonini</taxon>
        <taxon>Cirrhinus</taxon>
    </lineage>
</organism>
<dbReference type="Pfam" id="PF20252">
    <property type="entry name" value="BIG2_C"/>
    <property type="match status" value="1"/>
</dbReference>
<dbReference type="InterPro" id="IPR046455">
    <property type="entry name" value="Sec7/BIG1-like_C"/>
</dbReference>
<protein>
    <recommendedName>
        <fullName evidence="1">Sec7/BIG1-like C-terminal domain-containing protein</fullName>
    </recommendedName>
</protein>